<dbReference type="InterPro" id="IPR037457">
    <property type="entry name" value="M28_QC"/>
</dbReference>
<evidence type="ECO:0000259" key="12">
    <source>
        <dbReference type="Pfam" id="PF04389"/>
    </source>
</evidence>
<dbReference type="EC" id="2.3.2.5" evidence="4"/>
<dbReference type="EMBL" id="CAJNOG010000368">
    <property type="protein sequence ID" value="CAF1202402.1"/>
    <property type="molecule type" value="Genomic_DNA"/>
</dbReference>
<organism evidence="13 14">
    <name type="scientific">Adineta steineri</name>
    <dbReference type="NCBI Taxonomy" id="433720"/>
    <lineage>
        <taxon>Eukaryota</taxon>
        <taxon>Metazoa</taxon>
        <taxon>Spiralia</taxon>
        <taxon>Gnathifera</taxon>
        <taxon>Rotifera</taxon>
        <taxon>Eurotatoria</taxon>
        <taxon>Bdelloidea</taxon>
        <taxon>Adinetida</taxon>
        <taxon>Adinetidae</taxon>
        <taxon>Adineta</taxon>
    </lineage>
</organism>
<keyword evidence="10" id="KW-1015">Disulfide bond</keyword>
<evidence type="ECO:0000256" key="4">
    <source>
        <dbReference type="ARBA" id="ARBA00012012"/>
    </source>
</evidence>
<keyword evidence="8" id="KW-0479">Metal-binding</keyword>
<comment type="subcellular location">
    <subcellularLocation>
        <location evidence="2">Secreted</location>
    </subcellularLocation>
</comment>
<dbReference type="GO" id="GO:0005576">
    <property type="term" value="C:extracellular region"/>
    <property type="evidence" value="ECO:0007669"/>
    <property type="project" value="UniProtKB-SubCell"/>
</dbReference>
<dbReference type="InterPro" id="IPR040234">
    <property type="entry name" value="QC/QCL"/>
</dbReference>
<dbReference type="PANTHER" id="PTHR12283:SF6">
    <property type="entry name" value="GLUTAMINYL-PEPTIDE CYCLOTRANSFERASE-RELATED"/>
    <property type="match status" value="1"/>
</dbReference>
<evidence type="ECO:0000256" key="8">
    <source>
        <dbReference type="ARBA" id="ARBA00022723"/>
    </source>
</evidence>
<comment type="catalytic activity">
    <reaction evidence="1">
        <text>N-terminal L-glutaminyl-[peptide] = N-terminal 5-oxo-L-prolyl-[peptide] + NH4(+)</text>
        <dbReference type="Rhea" id="RHEA:23652"/>
        <dbReference type="Rhea" id="RHEA-COMP:11736"/>
        <dbReference type="Rhea" id="RHEA-COMP:11846"/>
        <dbReference type="ChEBI" id="CHEBI:28938"/>
        <dbReference type="ChEBI" id="CHEBI:64722"/>
        <dbReference type="ChEBI" id="CHEBI:87215"/>
        <dbReference type="EC" id="2.3.2.5"/>
    </reaction>
</comment>
<name>A0A814WCY3_9BILA</name>
<evidence type="ECO:0000256" key="6">
    <source>
        <dbReference type="ARBA" id="ARBA00022525"/>
    </source>
</evidence>
<keyword evidence="11" id="KW-0012">Acyltransferase</keyword>
<sequence length="528" mass="61501">MAYYTFLSFVIILYLYDYFHLVETRRTNDTEKYNQYQCFSTLSDKSDKFHTKLLQPLLIKRVSGTRGNAQVRQHIISILQSTKIWNIEYDTFNSMTPDGIVKFTNIIATLNPTATHRLVLACHYDSKKLPHFIGATDSAVPCAILLDLVIYFKQQLAQRKQNNKYPTLQLIFFDGEEAVQHWSKTDSLYGSRHLATKMRHTNVQEQQDLNQIDAMTNDTEKYNQYQCFSTLSDKSDKFHTKLLRPLLIKRVSGTRGNAQVRQHIISTLQSTKIWNIEYDTFNSVTPDGIVKFTNIIATLNPIATHRLVLACHHDSKKLPHFIGATDSAVPCAILLDLVIYFKQQLAQRKQNNKYPTLQLIFFDGEEAVQHWSKTDSLYGSRHLATKMRHTNVPGQQDLNQIDAMDIFILLDLIGNKNIQFVNLFNRTTGKYYKKLQEIETQLLRSYDNTEHQQAIFSSKAYNYIIEDDHVPFLAYDVPILHLIAVPFPSTWHKLTDNEDNLDFRSINHFRNIMKLFLKKYLHIKKQFC</sequence>
<dbReference type="CDD" id="cd03880">
    <property type="entry name" value="M28_QC_like"/>
    <property type="match status" value="1"/>
</dbReference>
<feature type="domain" description="Peptidase M28" evidence="12">
    <location>
        <begin position="294"/>
        <end position="514"/>
    </location>
</feature>
<evidence type="ECO:0000313" key="14">
    <source>
        <dbReference type="Proteomes" id="UP000663845"/>
    </source>
</evidence>
<comment type="similarity">
    <text evidence="3">Belongs to the glutaminyl-peptide cyclotransferase family.</text>
</comment>
<reference evidence="13" key="1">
    <citation type="submission" date="2021-02" db="EMBL/GenBank/DDBJ databases">
        <authorList>
            <person name="Nowell W R."/>
        </authorList>
    </citation>
    <scope>NUCLEOTIDE SEQUENCE</scope>
</reference>
<evidence type="ECO:0000256" key="11">
    <source>
        <dbReference type="ARBA" id="ARBA00023315"/>
    </source>
</evidence>
<dbReference type="PANTHER" id="PTHR12283">
    <property type="entry name" value="GLUTAMINYL-PEPTIDE CYCLOTRANSFERASE"/>
    <property type="match status" value="1"/>
</dbReference>
<dbReference type="GO" id="GO:0008270">
    <property type="term" value="F:zinc ion binding"/>
    <property type="evidence" value="ECO:0007669"/>
    <property type="project" value="TreeGrafter"/>
</dbReference>
<dbReference type="SUPFAM" id="SSF53187">
    <property type="entry name" value="Zn-dependent exopeptidases"/>
    <property type="match status" value="2"/>
</dbReference>
<evidence type="ECO:0000256" key="1">
    <source>
        <dbReference type="ARBA" id="ARBA00000001"/>
    </source>
</evidence>
<comment type="caution">
    <text evidence="13">The sequence shown here is derived from an EMBL/GenBank/DDBJ whole genome shotgun (WGS) entry which is preliminary data.</text>
</comment>
<proteinExistence type="inferred from homology"/>
<keyword evidence="6" id="KW-0964">Secreted</keyword>
<feature type="domain" description="Peptidase M28" evidence="12">
    <location>
        <begin position="105"/>
        <end position="241"/>
    </location>
</feature>
<dbReference type="Pfam" id="PF04389">
    <property type="entry name" value="Peptidase_M28"/>
    <property type="match status" value="2"/>
</dbReference>
<evidence type="ECO:0000256" key="10">
    <source>
        <dbReference type="ARBA" id="ARBA00023157"/>
    </source>
</evidence>
<evidence type="ECO:0000256" key="5">
    <source>
        <dbReference type="ARBA" id="ARBA00016861"/>
    </source>
</evidence>
<evidence type="ECO:0000256" key="3">
    <source>
        <dbReference type="ARBA" id="ARBA00006014"/>
    </source>
</evidence>
<accession>A0A814WCY3</accession>
<keyword evidence="7" id="KW-0808">Transferase</keyword>
<protein>
    <recommendedName>
        <fullName evidence="5">Glutaminyl-peptide cyclotransferase</fullName>
        <ecNumber evidence="4">2.3.2.5</ecNumber>
    </recommendedName>
</protein>
<dbReference type="Proteomes" id="UP000663845">
    <property type="component" value="Unassembled WGS sequence"/>
</dbReference>
<dbReference type="AlphaFoldDB" id="A0A814WCY3"/>
<dbReference type="Gene3D" id="3.40.630.10">
    <property type="entry name" value="Zn peptidases"/>
    <property type="match status" value="2"/>
</dbReference>
<dbReference type="FunFam" id="3.40.630.10:FF:000029">
    <property type="entry name" value="Glutaminyl-peptide cyclotransferase"/>
    <property type="match status" value="1"/>
</dbReference>
<keyword evidence="9" id="KW-0862">Zinc</keyword>
<evidence type="ECO:0000256" key="7">
    <source>
        <dbReference type="ARBA" id="ARBA00022679"/>
    </source>
</evidence>
<gene>
    <name evidence="13" type="ORF">JYZ213_LOCUS26985</name>
</gene>
<dbReference type="InterPro" id="IPR007484">
    <property type="entry name" value="Peptidase_M28"/>
</dbReference>
<evidence type="ECO:0000313" key="13">
    <source>
        <dbReference type="EMBL" id="CAF1202402.1"/>
    </source>
</evidence>
<evidence type="ECO:0000256" key="9">
    <source>
        <dbReference type="ARBA" id="ARBA00022833"/>
    </source>
</evidence>
<evidence type="ECO:0000256" key="2">
    <source>
        <dbReference type="ARBA" id="ARBA00004613"/>
    </source>
</evidence>
<dbReference type="GO" id="GO:0016603">
    <property type="term" value="F:glutaminyl-peptide cyclotransferase activity"/>
    <property type="evidence" value="ECO:0007669"/>
    <property type="project" value="UniProtKB-EC"/>
</dbReference>